<dbReference type="RefSeq" id="WP_036273934.1">
    <property type="nucleotide sequence ID" value="NZ_CP014476.1"/>
</dbReference>
<accession>A0A140E5V7</accession>
<evidence type="ECO:0000256" key="9">
    <source>
        <dbReference type="HAMAP-Rule" id="MF_00161"/>
    </source>
</evidence>
<dbReference type="PRINTS" id="PR00781">
    <property type="entry name" value="LIPOSIGPTASE"/>
</dbReference>
<keyword evidence="4 9" id="KW-0812">Transmembrane</keyword>
<keyword evidence="5 9" id="KW-0064">Aspartyl protease</keyword>
<reference evidence="12 13" key="1">
    <citation type="journal article" date="2015" name="Environ. Microbiol.">
        <title>Methane oxidation coupled to nitrate reduction under hypoxia by the Gammaproteobacterium Methylomonas denitrificans, sp. nov. type strain FJG1.</title>
        <authorList>
            <person name="Kits K.D."/>
            <person name="Klotz M.G."/>
            <person name="Stein L.Y."/>
        </authorList>
    </citation>
    <scope>NUCLEOTIDE SEQUENCE [LARGE SCALE GENOMIC DNA]</scope>
    <source>
        <strain evidence="12 13">FJG1</strain>
    </source>
</reference>
<dbReference type="GO" id="GO:0006508">
    <property type="term" value="P:proteolysis"/>
    <property type="evidence" value="ECO:0007669"/>
    <property type="project" value="UniProtKB-KW"/>
</dbReference>
<comment type="catalytic activity">
    <reaction evidence="9 10">
        <text>Release of signal peptides from bacterial membrane prolipoproteins. Hydrolyzes -Xaa-Yaa-Zaa-|-(S,diacylglyceryl)Cys-, in which Xaa is hydrophobic (preferably Leu), and Yaa (Ala or Ser) and Zaa (Gly or Ala) have small, neutral side chains.</text>
        <dbReference type="EC" id="3.4.23.36"/>
    </reaction>
</comment>
<sequence>MNLAKRIVLTVIVLISCVGCDQASKSVAQSLLSETDVWSFWGDTVRLQVAHNHGAFLGLGSSFPENLRDGLFSLGVAGMLVFLLGYILFSKSASPSSILAYTLLLAGGLGNLIDRLIYGGYVVDFINIGIGPIRTGVFNLADVVVVVGALMLLTGMPRANKRLSER</sequence>
<dbReference type="EMBL" id="CP014476">
    <property type="protein sequence ID" value="AMK78781.1"/>
    <property type="molecule type" value="Genomic_DNA"/>
</dbReference>
<evidence type="ECO:0000256" key="5">
    <source>
        <dbReference type="ARBA" id="ARBA00022750"/>
    </source>
</evidence>
<dbReference type="PANTHER" id="PTHR33695">
    <property type="entry name" value="LIPOPROTEIN SIGNAL PEPTIDASE"/>
    <property type="match status" value="1"/>
</dbReference>
<evidence type="ECO:0000256" key="11">
    <source>
        <dbReference type="RuleBase" id="RU004181"/>
    </source>
</evidence>
<keyword evidence="3 9" id="KW-0645">Protease</keyword>
<evidence type="ECO:0000256" key="7">
    <source>
        <dbReference type="ARBA" id="ARBA00022989"/>
    </source>
</evidence>
<keyword evidence="7 9" id="KW-1133">Transmembrane helix</keyword>
<dbReference type="InterPro" id="IPR001872">
    <property type="entry name" value="Peptidase_A8"/>
</dbReference>
<dbReference type="GO" id="GO:0004190">
    <property type="term" value="F:aspartic-type endopeptidase activity"/>
    <property type="evidence" value="ECO:0007669"/>
    <property type="project" value="UniProtKB-UniRule"/>
</dbReference>
<evidence type="ECO:0000256" key="4">
    <source>
        <dbReference type="ARBA" id="ARBA00022692"/>
    </source>
</evidence>
<feature type="transmembrane region" description="Helical" evidence="9">
    <location>
        <begin position="71"/>
        <end position="89"/>
    </location>
</feature>
<evidence type="ECO:0000256" key="6">
    <source>
        <dbReference type="ARBA" id="ARBA00022801"/>
    </source>
</evidence>
<keyword evidence="8 9" id="KW-0472">Membrane</keyword>
<feature type="active site" evidence="9">
    <location>
        <position position="142"/>
    </location>
</feature>
<protein>
    <recommendedName>
        <fullName evidence="9">Lipoprotein signal peptidase</fullName>
        <ecNumber evidence="9">3.4.23.36</ecNumber>
    </recommendedName>
    <alternativeName>
        <fullName evidence="9">Prolipoprotein signal peptidase</fullName>
    </alternativeName>
    <alternativeName>
        <fullName evidence="9">Signal peptidase II</fullName>
        <shortName evidence="9">SPase II</shortName>
    </alternativeName>
</protein>
<name>A0A140E5V7_9GAMM</name>
<dbReference type="PANTHER" id="PTHR33695:SF1">
    <property type="entry name" value="LIPOPROTEIN SIGNAL PEPTIDASE"/>
    <property type="match status" value="1"/>
</dbReference>
<dbReference type="GO" id="GO:0005886">
    <property type="term" value="C:plasma membrane"/>
    <property type="evidence" value="ECO:0007669"/>
    <property type="project" value="UniProtKB-SubCell"/>
</dbReference>
<evidence type="ECO:0000256" key="3">
    <source>
        <dbReference type="ARBA" id="ARBA00022670"/>
    </source>
</evidence>
<evidence type="ECO:0000313" key="12">
    <source>
        <dbReference type="EMBL" id="AMK78781.1"/>
    </source>
</evidence>
<proteinExistence type="inferred from homology"/>
<dbReference type="EC" id="3.4.23.36" evidence="9"/>
<evidence type="ECO:0000256" key="1">
    <source>
        <dbReference type="ARBA" id="ARBA00006139"/>
    </source>
</evidence>
<comment type="pathway">
    <text evidence="9">Protein modification; lipoprotein biosynthesis (signal peptide cleavage).</text>
</comment>
<dbReference type="Proteomes" id="UP000030512">
    <property type="component" value="Chromosome"/>
</dbReference>
<keyword evidence="6 9" id="KW-0378">Hydrolase</keyword>
<evidence type="ECO:0000256" key="10">
    <source>
        <dbReference type="RuleBase" id="RU000594"/>
    </source>
</evidence>
<dbReference type="AlphaFoldDB" id="A0A140E5V7"/>
<comment type="similarity">
    <text evidence="1 9 11">Belongs to the peptidase A8 family.</text>
</comment>
<dbReference type="STRING" id="1538553.JT25_020190"/>
<comment type="function">
    <text evidence="9 10">This protein specifically catalyzes the removal of signal peptides from prolipoproteins.</text>
</comment>
<comment type="caution">
    <text evidence="9">Lacks conserved residue(s) required for the propagation of feature annotation.</text>
</comment>
<feature type="active site" evidence="9">
    <location>
        <position position="124"/>
    </location>
</feature>
<comment type="subcellular location">
    <subcellularLocation>
        <location evidence="9">Cell membrane</location>
        <topology evidence="9">Multi-pass membrane protein</topology>
    </subcellularLocation>
</comment>
<organism evidence="12 13">
    <name type="scientific">Methylomonas denitrificans</name>
    <dbReference type="NCBI Taxonomy" id="1538553"/>
    <lineage>
        <taxon>Bacteria</taxon>
        <taxon>Pseudomonadati</taxon>
        <taxon>Pseudomonadota</taxon>
        <taxon>Gammaproteobacteria</taxon>
        <taxon>Methylococcales</taxon>
        <taxon>Methylococcaceae</taxon>
        <taxon>Methylomonas</taxon>
    </lineage>
</organism>
<dbReference type="NCBIfam" id="TIGR00077">
    <property type="entry name" value="lspA"/>
    <property type="match status" value="1"/>
</dbReference>
<dbReference type="PROSITE" id="PS51257">
    <property type="entry name" value="PROKAR_LIPOPROTEIN"/>
    <property type="match status" value="1"/>
</dbReference>
<evidence type="ECO:0000256" key="8">
    <source>
        <dbReference type="ARBA" id="ARBA00023136"/>
    </source>
</evidence>
<feature type="transmembrane region" description="Helical" evidence="9">
    <location>
        <begin position="98"/>
        <end position="117"/>
    </location>
</feature>
<feature type="transmembrane region" description="Helical" evidence="9">
    <location>
        <begin position="137"/>
        <end position="156"/>
    </location>
</feature>
<keyword evidence="2 9" id="KW-1003">Cell membrane</keyword>
<dbReference type="KEGG" id="mdn:JT25_020190"/>
<dbReference type="UniPathway" id="UPA00665"/>
<dbReference type="Pfam" id="PF01252">
    <property type="entry name" value="Peptidase_A8"/>
    <property type="match status" value="1"/>
</dbReference>
<dbReference type="OrthoDB" id="9810259at2"/>
<keyword evidence="13" id="KW-1185">Reference proteome</keyword>
<gene>
    <name evidence="9" type="primary">lspA</name>
    <name evidence="12" type="ORF">JT25_020190</name>
</gene>
<evidence type="ECO:0000256" key="2">
    <source>
        <dbReference type="ARBA" id="ARBA00022475"/>
    </source>
</evidence>
<dbReference type="HAMAP" id="MF_00161">
    <property type="entry name" value="LspA"/>
    <property type="match status" value="1"/>
</dbReference>
<dbReference type="PROSITE" id="PS00855">
    <property type="entry name" value="SPASE_II"/>
    <property type="match status" value="1"/>
</dbReference>
<evidence type="ECO:0000313" key="13">
    <source>
        <dbReference type="Proteomes" id="UP000030512"/>
    </source>
</evidence>